<dbReference type="GO" id="GO:0005524">
    <property type="term" value="F:ATP binding"/>
    <property type="evidence" value="ECO:0007669"/>
    <property type="project" value="InterPro"/>
</dbReference>
<keyword evidence="4" id="KW-0547">Nucleotide-binding</keyword>
<keyword evidence="1" id="KW-0378">Hydrolase</keyword>
<dbReference type="InterPro" id="IPR038718">
    <property type="entry name" value="SNF2-like_sf"/>
</dbReference>
<proteinExistence type="predicted"/>
<evidence type="ECO:0000259" key="3">
    <source>
        <dbReference type="PROSITE" id="PS51194"/>
    </source>
</evidence>
<dbReference type="EMBL" id="JANGBQ010000024">
    <property type="protein sequence ID" value="MCQ5083852.1"/>
    <property type="molecule type" value="Genomic_DNA"/>
</dbReference>
<gene>
    <name evidence="4" type="ORF">NE651_13260</name>
</gene>
<dbReference type="SMART" id="SM00490">
    <property type="entry name" value="HELICc"/>
    <property type="match status" value="1"/>
</dbReference>
<dbReference type="SMART" id="SM00487">
    <property type="entry name" value="DEXDc"/>
    <property type="match status" value="1"/>
</dbReference>
<dbReference type="InterPro" id="IPR001650">
    <property type="entry name" value="Helicase_C-like"/>
</dbReference>
<dbReference type="GO" id="GO:0006281">
    <property type="term" value="P:DNA repair"/>
    <property type="evidence" value="ECO:0007669"/>
    <property type="project" value="TreeGrafter"/>
</dbReference>
<dbReference type="GO" id="GO:0031297">
    <property type="term" value="P:replication fork processing"/>
    <property type="evidence" value="ECO:0007669"/>
    <property type="project" value="TreeGrafter"/>
</dbReference>
<dbReference type="GO" id="GO:0004386">
    <property type="term" value="F:helicase activity"/>
    <property type="evidence" value="ECO:0007669"/>
    <property type="project" value="UniProtKB-KW"/>
</dbReference>
<dbReference type="SUPFAM" id="SSF52540">
    <property type="entry name" value="P-loop containing nucleoside triphosphate hydrolases"/>
    <property type="match status" value="2"/>
</dbReference>
<dbReference type="InterPro" id="IPR014001">
    <property type="entry name" value="Helicase_ATP-bd"/>
</dbReference>
<dbReference type="AlphaFoldDB" id="A0AAJ1FEW0"/>
<keyword evidence="4" id="KW-0347">Helicase</keyword>
<sequence length="549" mass="63061">MLITQVNTDFHIAFRYCRHLVEAVKNLPGRRYDPVNKFWVVPTRERAAVEAFARRYGFRMGDQSARAEMVGEIPPMPELQVEIPLAMELYHYQKQGVAYCLEHPHTIIGDKPGLGKTAQSIAAVIAQRAFPCLIIAPATLKINWAREVKQWGGDKMNAIIINDKNRRTWHLFYEAGMAQFFVVNYESLKKYFVEKFTNKEGQKLMLSHIKFRPTIDIFKSVIIDESHRCKNGSAQQSKFCMGISKEKPVTYLLSGTPLVNKPKDLIPQLHIMGMLSKFGGYKYFVNRYCSGPNEASNLRELNYLLNLHCFYQRAKEDVLKDLPAKTRQTILCDISNRKEYMDAERDLIKYLREYRDASDEQQRRAKRGEVIVRINVLRQICARGKVKEVKEFIDDLIESGEKLILFMNLIELGDAFKKLYPNAVVIRGGMSAEDKQRSVDLFQHDPVCKLAICNIKAAGVGLTLTASSRVAFVEFPWTYADCEQCEDRAHRIGQKNNVSCYYFLGEKTIDEDIYKIIQTKKSIAQTVTGTVDQVEENVVDAIMNIFNQK</sequence>
<feature type="domain" description="Helicase C-terminal" evidence="3">
    <location>
        <begin position="388"/>
        <end position="535"/>
    </location>
</feature>
<dbReference type="Pfam" id="PF00271">
    <property type="entry name" value="Helicase_C"/>
    <property type="match status" value="1"/>
</dbReference>
<dbReference type="Proteomes" id="UP001205035">
    <property type="component" value="Unassembled WGS sequence"/>
</dbReference>
<dbReference type="Pfam" id="PF00176">
    <property type="entry name" value="SNF2-rel_dom"/>
    <property type="match status" value="1"/>
</dbReference>
<evidence type="ECO:0000256" key="1">
    <source>
        <dbReference type="ARBA" id="ARBA00022801"/>
    </source>
</evidence>
<feature type="domain" description="Helicase ATP-binding" evidence="2">
    <location>
        <begin position="97"/>
        <end position="275"/>
    </location>
</feature>
<dbReference type="RefSeq" id="WP_256166545.1">
    <property type="nucleotide sequence ID" value="NZ_JANGBQ010000024.1"/>
</dbReference>
<dbReference type="InterPro" id="IPR027417">
    <property type="entry name" value="P-loop_NTPase"/>
</dbReference>
<dbReference type="PROSITE" id="PS51192">
    <property type="entry name" value="HELICASE_ATP_BIND_1"/>
    <property type="match status" value="1"/>
</dbReference>
<reference evidence="4" key="1">
    <citation type="submission" date="2022-06" db="EMBL/GenBank/DDBJ databases">
        <title>Isolation of gut microbiota from human fecal samples.</title>
        <authorList>
            <person name="Pamer E.G."/>
            <person name="Barat B."/>
            <person name="Waligurski E."/>
            <person name="Medina S."/>
            <person name="Paddock L."/>
            <person name="Mostad J."/>
        </authorList>
    </citation>
    <scope>NUCLEOTIDE SEQUENCE</scope>
    <source>
        <strain evidence="4">DFI.6.22</strain>
    </source>
</reference>
<evidence type="ECO:0000313" key="4">
    <source>
        <dbReference type="EMBL" id="MCQ5083852.1"/>
    </source>
</evidence>
<accession>A0AAJ1FEW0</accession>
<dbReference type="PANTHER" id="PTHR45766">
    <property type="entry name" value="DNA ANNEALING HELICASE AND ENDONUCLEASE ZRANB3 FAMILY MEMBER"/>
    <property type="match status" value="1"/>
</dbReference>
<dbReference type="CDD" id="cd18793">
    <property type="entry name" value="SF2_C_SNF"/>
    <property type="match status" value="1"/>
</dbReference>
<protein>
    <submittedName>
        <fullName evidence="4">DEAD/DEAH box helicase</fullName>
    </submittedName>
</protein>
<dbReference type="InterPro" id="IPR000330">
    <property type="entry name" value="SNF2_N"/>
</dbReference>
<dbReference type="GO" id="GO:0016787">
    <property type="term" value="F:hydrolase activity"/>
    <property type="evidence" value="ECO:0007669"/>
    <property type="project" value="UniProtKB-KW"/>
</dbReference>
<dbReference type="Gene3D" id="3.40.50.10810">
    <property type="entry name" value="Tandem AAA-ATPase domain"/>
    <property type="match status" value="1"/>
</dbReference>
<dbReference type="PANTHER" id="PTHR45766:SF6">
    <property type="entry name" value="SWI_SNF-RELATED MATRIX-ASSOCIATED ACTIN-DEPENDENT REGULATOR OF CHROMATIN SUBFAMILY A-LIKE PROTEIN 1"/>
    <property type="match status" value="1"/>
</dbReference>
<dbReference type="PROSITE" id="PS51194">
    <property type="entry name" value="HELICASE_CTER"/>
    <property type="match status" value="1"/>
</dbReference>
<evidence type="ECO:0000259" key="2">
    <source>
        <dbReference type="PROSITE" id="PS51192"/>
    </source>
</evidence>
<dbReference type="Gene3D" id="3.40.50.300">
    <property type="entry name" value="P-loop containing nucleotide triphosphate hydrolases"/>
    <property type="match status" value="1"/>
</dbReference>
<name>A0AAJ1FEW0_9BACT</name>
<organism evidence="4 5">
    <name type="scientific">Alistipes onderdonkii</name>
    <dbReference type="NCBI Taxonomy" id="328813"/>
    <lineage>
        <taxon>Bacteria</taxon>
        <taxon>Pseudomonadati</taxon>
        <taxon>Bacteroidota</taxon>
        <taxon>Bacteroidia</taxon>
        <taxon>Bacteroidales</taxon>
        <taxon>Rikenellaceae</taxon>
        <taxon>Alistipes</taxon>
    </lineage>
</organism>
<comment type="caution">
    <text evidence="4">The sequence shown here is derived from an EMBL/GenBank/DDBJ whole genome shotgun (WGS) entry which is preliminary data.</text>
</comment>
<keyword evidence="4" id="KW-0067">ATP-binding</keyword>
<dbReference type="InterPro" id="IPR049730">
    <property type="entry name" value="SNF2/RAD54-like_C"/>
</dbReference>
<evidence type="ECO:0000313" key="5">
    <source>
        <dbReference type="Proteomes" id="UP001205035"/>
    </source>
</evidence>